<gene>
    <name evidence="1" type="ORF">IOQ59_20120</name>
</gene>
<organism evidence="1 2">
    <name type="scientific">Pontibacterium sinense</name>
    <dbReference type="NCBI Taxonomy" id="2781979"/>
    <lineage>
        <taxon>Bacteria</taxon>
        <taxon>Pseudomonadati</taxon>
        <taxon>Pseudomonadota</taxon>
        <taxon>Gammaproteobacteria</taxon>
        <taxon>Oceanospirillales</taxon>
        <taxon>Oceanospirillaceae</taxon>
        <taxon>Pontibacterium</taxon>
    </lineage>
</organism>
<accession>A0A8J7K761</accession>
<evidence type="ECO:0000313" key="1">
    <source>
        <dbReference type="EMBL" id="MBE9399575.1"/>
    </source>
</evidence>
<keyword evidence="2" id="KW-1185">Reference proteome</keyword>
<evidence type="ECO:0000313" key="2">
    <source>
        <dbReference type="Proteomes" id="UP000640333"/>
    </source>
</evidence>
<protein>
    <submittedName>
        <fullName evidence="1">DUF1415 domain-containing protein</fullName>
    </submittedName>
</protein>
<sequence>MNTRHSLKYCPENAEALTRQWVESMVVGLNLCPFAAPVVKQATIHYAVEEGDKDEAVIQAFLAELDRIQASEEDELATTLLVTPNALPEFEQYLDMLDILQGLLDRSGLGGVFQLASFHPNYQFAGVSASDITNWTNRSPFPCFHLIREGMMTRVLMNYGDPDEIPERNMTLMQELGRDGLIERYPPYADYIRD</sequence>
<dbReference type="RefSeq" id="WP_193955270.1">
    <property type="nucleotide sequence ID" value="NZ_JADEYS010000030.1"/>
</dbReference>
<dbReference type="Proteomes" id="UP000640333">
    <property type="component" value="Unassembled WGS sequence"/>
</dbReference>
<reference evidence="1" key="1">
    <citation type="submission" date="2020-10" db="EMBL/GenBank/DDBJ databases">
        <title>Bacterium isolated from coastal waters sediment.</title>
        <authorList>
            <person name="Chen R.-J."/>
            <person name="Lu D.-C."/>
            <person name="Zhu K.-L."/>
            <person name="Du Z.-J."/>
        </authorList>
    </citation>
    <scope>NUCLEOTIDE SEQUENCE</scope>
    <source>
        <strain evidence="1">N1Y112</strain>
    </source>
</reference>
<name>A0A8J7K761_9GAMM</name>
<dbReference type="EMBL" id="JADEYS010000030">
    <property type="protein sequence ID" value="MBE9399575.1"/>
    <property type="molecule type" value="Genomic_DNA"/>
</dbReference>
<proteinExistence type="predicted"/>
<dbReference type="AlphaFoldDB" id="A0A8J7K761"/>
<dbReference type="InterPro" id="IPR009858">
    <property type="entry name" value="DUF1415"/>
</dbReference>
<dbReference type="Pfam" id="PF07209">
    <property type="entry name" value="DUF1415"/>
    <property type="match status" value="1"/>
</dbReference>
<comment type="caution">
    <text evidence="1">The sequence shown here is derived from an EMBL/GenBank/DDBJ whole genome shotgun (WGS) entry which is preliminary data.</text>
</comment>